<dbReference type="InterPro" id="IPR032466">
    <property type="entry name" value="Metal_Hydrolase"/>
</dbReference>
<feature type="domain" description="Inosine/uridine-preferring nucleoside hydrolase" evidence="7">
    <location>
        <begin position="14"/>
        <end position="355"/>
    </location>
</feature>
<evidence type="ECO:0000259" key="7">
    <source>
        <dbReference type="Pfam" id="PF01156"/>
    </source>
</evidence>
<comment type="cofactor">
    <cofactor evidence="1">
        <name>Zn(2+)</name>
        <dbReference type="ChEBI" id="CHEBI:29105"/>
    </cofactor>
</comment>
<dbReference type="PROSITE" id="PS00482">
    <property type="entry name" value="DIHYDROOROTASE_1"/>
    <property type="match status" value="1"/>
</dbReference>
<evidence type="ECO:0000313" key="10">
    <source>
        <dbReference type="Proteomes" id="UP000258309"/>
    </source>
</evidence>
<dbReference type="Pfam" id="PF01979">
    <property type="entry name" value="Amidohydro_1"/>
    <property type="match status" value="1"/>
</dbReference>
<organism evidence="9 10">
    <name type="scientific">Scytalidium lignicola</name>
    <name type="common">Hyphomycete</name>
    <dbReference type="NCBI Taxonomy" id="5539"/>
    <lineage>
        <taxon>Eukaryota</taxon>
        <taxon>Fungi</taxon>
        <taxon>Dikarya</taxon>
        <taxon>Ascomycota</taxon>
        <taxon>Pezizomycotina</taxon>
        <taxon>Leotiomycetes</taxon>
        <taxon>Leotiomycetes incertae sedis</taxon>
        <taxon>Scytalidium</taxon>
    </lineage>
</organism>
<dbReference type="Proteomes" id="UP000258309">
    <property type="component" value="Unassembled WGS sequence"/>
</dbReference>
<reference evidence="9 10" key="1">
    <citation type="submission" date="2018-05" db="EMBL/GenBank/DDBJ databases">
        <title>Draft genome sequence of Scytalidium lignicola DSM 105466, a ubiquitous saprotrophic fungus.</title>
        <authorList>
            <person name="Buettner E."/>
            <person name="Gebauer A.M."/>
            <person name="Hofrichter M."/>
            <person name="Liers C."/>
            <person name="Kellner H."/>
        </authorList>
    </citation>
    <scope>NUCLEOTIDE SEQUENCE [LARGE SCALE GENOMIC DNA]</scope>
    <source>
        <strain evidence="9 10">DSM 105466</strain>
    </source>
</reference>
<dbReference type="InterPro" id="IPR006680">
    <property type="entry name" value="Amidohydro-rel"/>
</dbReference>
<dbReference type="EMBL" id="NCSJ02000017">
    <property type="protein sequence ID" value="RFU34744.1"/>
    <property type="molecule type" value="Genomic_DNA"/>
</dbReference>
<dbReference type="InterPro" id="IPR001910">
    <property type="entry name" value="Inosine/uridine_hydrolase_dom"/>
</dbReference>
<evidence type="ECO:0000256" key="2">
    <source>
        <dbReference type="ARBA" id="ARBA00008829"/>
    </source>
</evidence>
<dbReference type="Gene3D" id="3.20.20.140">
    <property type="entry name" value="Metal-dependent hydrolases"/>
    <property type="match status" value="1"/>
</dbReference>
<dbReference type="OrthoDB" id="1924787at2759"/>
<feature type="non-terminal residue" evidence="9">
    <location>
        <position position="874"/>
    </location>
</feature>
<sequence>MGSAVGASLGKIPVWLDVDTGNDDVFALLMAAHHPQLQLLGTSTTHGNTSLKNTTINTSIILTALGRVDIPVYPGTSKPFCRDEVVTFEMHGSTGLGGITKLPSASAPIMKDVNAIVAMRDALLAQPPQTAWLVATGPLTNASLLFAVFPEVAQHIAGLSIMGGAVGSGFTPAKNGRTVGSLEKDANERFGNETDWAEFNIYSDPEAARSIFSNPILAPKTTLITLDLTHLCLTTKAVREKLLNGGGGPSKSPSDLRVMLDEILAFFSKGYDNFFGMNEGPPLHDPLAVAALLPNADIFEEEGVRYVVTMVTAGEHVAGLDGDLEKARGQVGRTIVTKSSTGQGIRIPRKLDVDKPECFKSKVAITYSKYLCQLSKCPEKMDETYDLLILNGIVVTNTNLGQFDIAIKGEKVAKVVPRGGLSKTSAKKTIDAEEGWPGGIDSHVHLNEPFVMAGGRCADDYESGTRSAIAGGTTTIISFAPQSKTESSLLAVLEETHELANSNCYSDYSFHALCTNACSQAISEFAALRKAGISSVKVFMAFDDLQLKDDEILNVLLEARRQQMTVLIHAENGQVINWMTEQLEKERLFDPKYHVNSHPPMAEIEATSRAIALSSLIDVPILIVHVSQPAVAKYIHEAQGKGLPIYAETCPQYLFLTREDLNKHGFEGAKCVCSPPPRTTQDHEGIWQGLENNTFTVFSSDHCPFIYDDAIGGKKSSISDEYPSGRFRYIPNGCPGVETRLSLALSADRLQLQRFVEVTSTNAAKLYGLYPRKGALIAGESDADITIWYPKHKTGVNGFTLTNEMLHHNVDYTPYEGHKLKQWPRYTILRGQVIWDRDGGGVVGSKGYGKFLERGVSSLSGPLRPDRDWNPRDF</sequence>
<feature type="modified residue" description="N6-carboxylysine" evidence="6">
    <location>
        <position position="537"/>
    </location>
</feature>
<keyword evidence="4" id="KW-0479">Metal-binding</keyword>
<dbReference type="STRING" id="5539.A0A3E2HMY8"/>
<feature type="domain" description="Amidohydrolase-related" evidence="8">
    <location>
        <begin position="437"/>
        <end position="833"/>
    </location>
</feature>
<dbReference type="InterPro" id="IPR036452">
    <property type="entry name" value="Ribo_hydro-like"/>
</dbReference>
<dbReference type="PANTHER" id="PTHR11647">
    <property type="entry name" value="HYDRANTOINASE/DIHYDROPYRIMIDINASE FAMILY MEMBER"/>
    <property type="match status" value="1"/>
</dbReference>
<evidence type="ECO:0008006" key="11">
    <source>
        <dbReference type="Google" id="ProtNLM"/>
    </source>
</evidence>
<dbReference type="SUPFAM" id="SSF51338">
    <property type="entry name" value="Composite domain of metallo-dependent hydrolases"/>
    <property type="match status" value="2"/>
</dbReference>
<dbReference type="GO" id="GO:0016799">
    <property type="term" value="F:hydrolase activity, hydrolyzing N-glycosyl compounds"/>
    <property type="evidence" value="ECO:0007669"/>
    <property type="project" value="InterPro"/>
</dbReference>
<dbReference type="Pfam" id="PF01156">
    <property type="entry name" value="IU_nuc_hydro"/>
    <property type="match status" value="1"/>
</dbReference>
<dbReference type="GO" id="GO:0016812">
    <property type="term" value="F:hydrolase activity, acting on carbon-nitrogen (but not peptide) bonds, in cyclic amides"/>
    <property type="evidence" value="ECO:0007669"/>
    <property type="project" value="InterPro"/>
</dbReference>
<dbReference type="InterPro" id="IPR011059">
    <property type="entry name" value="Metal-dep_hydrolase_composite"/>
</dbReference>
<dbReference type="AlphaFoldDB" id="A0A3E2HMY8"/>
<dbReference type="GO" id="GO:0046872">
    <property type="term" value="F:metal ion binding"/>
    <property type="evidence" value="ECO:0007669"/>
    <property type="project" value="UniProtKB-KW"/>
</dbReference>
<dbReference type="InterPro" id="IPR050378">
    <property type="entry name" value="Metallo-dep_Hydrolases_sf"/>
</dbReference>
<feature type="non-terminal residue" evidence="9">
    <location>
        <position position="1"/>
    </location>
</feature>
<evidence type="ECO:0000259" key="8">
    <source>
        <dbReference type="Pfam" id="PF01979"/>
    </source>
</evidence>
<dbReference type="SUPFAM" id="SSF51556">
    <property type="entry name" value="Metallo-dependent hydrolases"/>
    <property type="match status" value="1"/>
</dbReference>
<dbReference type="CDD" id="cd01314">
    <property type="entry name" value="D-HYD"/>
    <property type="match status" value="1"/>
</dbReference>
<evidence type="ECO:0000256" key="1">
    <source>
        <dbReference type="ARBA" id="ARBA00001947"/>
    </source>
</evidence>
<keyword evidence="10" id="KW-1185">Reference proteome</keyword>
<name>A0A3E2HMY8_SCYLI</name>
<comment type="similarity">
    <text evidence="2">Belongs to the metallo-dependent hydrolases superfamily. Hydantoinase/dihydropyrimidinase family.</text>
</comment>
<comment type="caution">
    <text evidence="9">The sequence shown here is derived from an EMBL/GenBank/DDBJ whole genome shotgun (WGS) entry which is preliminary data.</text>
</comment>
<dbReference type="Gene3D" id="2.30.40.10">
    <property type="entry name" value="Urease, subunit C, domain 1"/>
    <property type="match status" value="1"/>
</dbReference>
<protein>
    <recommendedName>
        <fullName evidence="11">Amidohydrolase-related domain-containing protein</fullName>
    </recommendedName>
</protein>
<evidence type="ECO:0000256" key="5">
    <source>
        <dbReference type="ARBA" id="ARBA00022801"/>
    </source>
</evidence>
<dbReference type="GO" id="GO:0005737">
    <property type="term" value="C:cytoplasm"/>
    <property type="evidence" value="ECO:0007669"/>
    <property type="project" value="InterPro"/>
</dbReference>
<evidence type="ECO:0000256" key="3">
    <source>
        <dbReference type="ARBA" id="ARBA00009176"/>
    </source>
</evidence>
<dbReference type="FunFam" id="3.20.20.140:FF:000174">
    <property type="entry name" value="Dihydropyrimidinase-related protein 2"/>
    <property type="match status" value="1"/>
</dbReference>
<dbReference type="PANTHER" id="PTHR11647:SF96">
    <property type="entry name" value="AMIDOHYDROLASE-RELATED DOMAIN-CONTAINING PROTEIN"/>
    <property type="match status" value="1"/>
</dbReference>
<comment type="similarity">
    <text evidence="3">Belongs to the IUNH family.</text>
</comment>
<comment type="PTM">
    <text evidence="6">Carbamylation allows a single lysine to coordinate two divalent metal cations.</text>
</comment>
<proteinExistence type="inferred from homology"/>
<dbReference type="Gene3D" id="3.90.245.10">
    <property type="entry name" value="Ribonucleoside hydrolase-like"/>
    <property type="match status" value="1"/>
</dbReference>
<accession>A0A3E2HMY8</accession>
<evidence type="ECO:0000256" key="4">
    <source>
        <dbReference type="ARBA" id="ARBA00022723"/>
    </source>
</evidence>
<gene>
    <name evidence="9" type="ORF">B7463_g1606</name>
</gene>
<keyword evidence="5" id="KW-0378">Hydrolase</keyword>
<dbReference type="SUPFAM" id="SSF53590">
    <property type="entry name" value="Nucleoside hydrolase"/>
    <property type="match status" value="1"/>
</dbReference>
<evidence type="ECO:0000256" key="6">
    <source>
        <dbReference type="PIRSR" id="PIRSR611778-50"/>
    </source>
</evidence>
<evidence type="ECO:0000313" key="9">
    <source>
        <dbReference type="EMBL" id="RFU34744.1"/>
    </source>
</evidence>
<dbReference type="InterPro" id="IPR011778">
    <property type="entry name" value="Hydantoinase/dihydroPyrase"/>
</dbReference>
<dbReference type="NCBIfam" id="TIGR02033">
    <property type="entry name" value="D-hydantoinase"/>
    <property type="match status" value="1"/>
</dbReference>
<dbReference type="InterPro" id="IPR002195">
    <property type="entry name" value="Dihydroorotase_CS"/>
</dbReference>